<dbReference type="GO" id="GO:0045144">
    <property type="term" value="P:meiotic sister chromatid segregation"/>
    <property type="evidence" value="ECO:0007669"/>
    <property type="project" value="InterPro"/>
</dbReference>
<protein>
    <submittedName>
        <fullName evidence="5">Putative shugoshin-1-like</fullName>
    </submittedName>
</protein>
<gene>
    <name evidence="5" type="ORF">Din_046927</name>
</gene>
<dbReference type="EMBL" id="GHES01046927">
    <property type="protein sequence ID" value="MPA77486.1"/>
    <property type="molecule type" value="Transcribed_RNA"/>
</dbReference>
<evidence type="ECO:0000259" key="4">
    <source>
        <dbReference type="Pfam" id="PF07557"/>
    </source>
</evidence>
<proteinExistence type="inferred from homology"/>
<dbReference type="InterPro" id="IPR044693">
    <property type="entry name" value="SGO_plant"/>
</dbReference>
<reference evidence="5" key="1">
    <citation type="submission" date="2019-08" db="EMBL/GenBank/DDBJ databases">
        <title>Reference gene set and small RNA set construction with multiple tissues from Davidia involucrata Baill.</title>
        <authorList>
            <person name="Yang H."/>
            <person name="Zhou C."/>
            <person name="Li G."/>
            <person name="Wang J."/>
            <person name="Gao P."/>
            <person name="Wang M."/>
            <person name="Wang R."/>
            <person name="Zhao Y."/>
        </authorList>
    </citation>
    <scope>NUCLEOTIDE SEQUENCE</scope>
    <source>
        <tissue evidence="5">Mixed with DoveR01_LX</tissue>
    </source>
</reference>
<dbReference type="GO" id="GO:0000775">
    <property type="term" value="C:chromosome, centromeric region"/>
    <property type="evidence" value="ECO:0007669"/>
    <property type="project" value="InterPro"/>
</dbReference>
<evidence type="ECO:0000256" key="2">
    <source>
        <dbReference type="ARBA" id="ARBA00022829"/>
    </source>
</evidence>
<dbReference type="GO" id="GO:0005634">
    <property type="term" value="C:nucleus"/>
    <property type="evidence" value="ECO:0007669"/>
    <property type="project" value="InterPro"/>
</dbReference>
<dbReference type="GO" id="GO:0034090">
    <property type="term" value="P:maintenance of meiotic sister chromatid cohesion"/>
    <property type="evidence" value="ECO:0007669"/>
    <property type="project" value="InterPro"/>
</dbReference>
<feature type="domain" description="Shugoshin C-terminal" evidence="4">
    <location>
        <begin position="257"/>
        <end position="281"/>
    </location>
</feature>
<sequence length="283" mass="32479">MKGEMMAKRSSFGSIVRKKLSDITNSLPQPKSPIHDEKLLPTASSAKEYIDHLLQENMALMKLIADKNKIIELSGTELRKMRISLQKLQLQNWNLARTNSHISAELNLGNEKLKELQHEIMCNDALLKAKNLEQGKNVGEHKSYDENKPRNGHRRRPARSKSMGPSATFQLVEEKETVINKRRCLRRQSARSTSRQQEPIENLFEIEDAKFPVVQPLHSSMHEDGLTSLGSSIKMQEKDEKCSHRFEAKESQRTSIGRPLRRAVEKVQSYKEASLNIKMRRSD</sequence>
<keyword evidence="2" id="KW-0159">Chromosome partition</keyword>
<feature type="region of interest" description="Disordered" evidence="3">
    <location>
        <begin position="133"/>
        <end position="166"/>
    </location>
</feature>
<dbReference type="InterPro" id="IPR011515">
    <property type="entry name" value="Shugoshin_C"/>
</dbReference>
<accession>A0A5B7CBJ6</accession>
<dbReference type="Pfam" id="PF07557">
    <property type="entry name" value="Shugoshin_C"/>
    <property type="match status" value="1"/>
</dbReference>
<comment type="similarity">
    <text evidence="1">Belongs to the shugoshin family.</text>
</comment>
<evidence type="ECO:0000256" key="3">
    <source>
        <dbReference type="SAM" id="MobiDB-lite"/>
    </source>
</evidence>
<dbReference type="AlphaFoldDB" id="A0A5B7CBJ6"/>
<dbReference type="PANTHER" id="PTHR34373">
    <property type="entry name" value="SHUGOSHIN 2"/>
    <property type="match status" value="1"/>
</dbReference>
<feature type="compositionally biased region" description="Basic residues" evidence="3">
    <location>
        <begin position="150"/>
        <end position="159"/>
    </location>
</feature>
<feature type="compositionally biased region" description="Basic and acidic residues" evidence="3">
    <location>
        <begin position="133"/>
        <end position="149"/>
    </location>
</feature>
<evidence type="ECO:0000313" key="5">
    <source>
        <dbReference type="EMBL" id="MPA77486.1"/>
    </source>
</evidence>
<evidence type="ECO:0000256" key="1">
    <source>
        <dbReference type="ARBA" id="ARBA00010845"/>
    </source>
</evidence>
<dbReference type="PANTHER" id="PTHR34373:SF8">
    <property type="entry name" value="SHUGOSHIN"/>
    <property type="match status" value="1"/>
</dbReference>
<name>A0A5B7CBJ6_DAVIN</name>
<organism evidence="5">
    <name type="scientific">Davidia involucrata</name>
    <name type="common">Dove tree</name>
    <dbReference type="NCBI Taxonomy" id="16924"/>
    <lineage>
        <taxon>Eukaryota</taxon>
        <taxon>Viridiplantae</taxon>
        <taxon>Streptophyta</taxon>
        <taxon>Embryophyta</taxon>
        <taxon>Tracheophyta</taxon>
        <taxon>Spermatophyta</taxon>
        <taxon>Magnoliopsida</taxon>
        <taxon>eudicotyledons</taxon>
        <taxon>Gunneridae</taxon>
        <taxon>Pentapetalae</taxon>
        <taxon>asterids</taxon>
        <taxon>Cornales</taxon>
        <taxon>Nyssaceae</taxon>
        <taxon>Davidia</taxon>
    </lineage>
</organism>